<proteinExistence type="predicted"/>
<evidence type="ECO:0000313" key="2">
    <source>
        <dbReference type="Proteomes" id="UP001551675"/>
    </source>
</evidence>
<protein>
    <submittedName>
        <fullName evidence="1">Uncharacterized protein</fullName>
    </submittedName>
</protein>
<dbReference type="Proteomes" id="UP001551675">
    <property type="component" value="Unassembled WGS sequence"/>
</dbReference>
<dbReference type="RefSeq" id="WP_061258168.1">
    <property type="nucleotide sequence ID" value="NZ_JBFALK010000010.1"/>
</dbReference>
<comment type="caution">
    <text evidence="1">The sequence shown here is derived from an EMBL/GenBank/DDBJ whole genome shotgun (WGS) entry which is preliminary data.</text>
</comment>
<organism evidence="1 2">
    <name type="scientific">Microtetraspora glauca</name>
    <dbReference type="NCBI Taxonomy" id="1996"/>
    <lineage>
        <taxon>Bacteria</taxon>
        <taxon>Bacillati</taxon>
        <taxon>Actinomycetota</taxon>
        <taxon>Actinomycetes</taxon>
        <taxon>Streptosporangiales</taxon>
        <taxon>Streptosporangiaceae</taxon>
        <taxon>Microtetraspora</taxon>
    </lineage>
</organism>
<gene>
    <name evidence="1" type="ORF">AB0I59_19895</name>
</gene>
<reference evidence="1 2" key="1">
    <citation type="submission" date="2024-06" db="EMBL/GenBank/DDBJ databases">
        <title>The Natural Products Discovery Center: Release of the First 8490 Sequenced Strains for Exploring Actinobacteria Biosynthetic Diversity.</title>
        <authorList>
            <person name="Kalkreuter E."/>
            <person name="Kautsar S.A."/>
            <person name="Yang D."/>
            <person name="Bader C.D."/>
            <person name="Teijaro C.N."/>
            <person name="Fluegel L."/>
            <person name="Davis C.M."/>
            <person name="Simpson J.R."/>
            <person name="Lauterbach L."/>
            <person name="Steele A.D."/>
            <person name="Gui C."/>
            <person name="Meng S."/>
            <person name="Li G."/>
            <person name="Viehrig K."/>
            <person name="Ye F."/>
            <person name="Su P."/>
            <person name="Kiefer A.F."/>
            <person name="Nichols A."/>
            <person name="Cepeda A.J."/>
            <person name="Yan W."/>
            <person name="Fan B."/>
            <person name="Jiang Y."/>
            <person name="Adhikari A."/>
            <person name="Zheng C.-J."/>
            <person name="Schuster L."/>
            <person name="Cowan T.M."/>
            <person name="Smanski M.J."/>
            <person name="Chevrette M.G."/>
            <person name="De Carvalho L.P.S."/>
            <person name="Shen B."/>
        </authorList>
    </citation>
    <scope>NUCLEOTIDE SEQUENCE [LARGE SCALE GENOMIC DNA]</scope>
    <source>
        <strain evidence="1 2">NPDC050100</strain>
    </source>
</reference>
<name>A0ABV3GGX9_MICGL</name>
<accession>A0ABV3GGX9</accession>
<keyword evidence="2" id="KW-1185">Reference proteome</keyword>
<sequence length="147" mass="15315">MPLYAHRIPLLVTTDVPADTDLADVGRILADAVCTLRCGNLTYPALLQGAAFWLDAPVRGHAPLEELRFTAMLGHLSATAPHESARDVVSDARAAITAAVSAHYGHLGSCPPAVLAVRSDDVAERTPTSAVPVTVTAETPVLVTTLG</sequence>
<evidence type="ECO:0000313" key="1">
    <source>
        <dbReference type="EMBL" id="MEV0970896.1"/>
    </source>
</evidence>
<dbReference type="EMBL" id="JBFALK010000010">
    <property type="protein sequence ID" value="MEV0970896.1"/>
    <property type="molecule type" value="Genomic_DNA"/>
</dbReference>